<evidence type="ECO:0000256" key="2">
    <source>
        <dbReference type="SAM" id="Phobius"/>
    </source>
</evidence>
<gene>
    <name evidence="4" type="ORF">GCM10009544_65360</name>
</gene>
<proteinExistence type="predicted"/>
<evidence type="ECO:0000313" key="4">
    <source>
        <dbReference type="EMBL" id="GAA0496625.1"/>
    </source>
</evidence>
<keyword evidence="2" id="KW-0472">Membrane</keyword>
<dbReference type="Proteomes" id="UP001499895">
    <property type="component" value="Unassembled WGS sequence"/>
</dbReference>
<evidence type="ECO:0000259" key="3">
    <source>
        <dbReference type="Pfam" id="PF19803"/>
    </source>
</evidence>
<dbReference type="EMBL" id="BAAAHB010000166">
    <property type="protein sequence ID" value="GAA0496625.1"/>
    <property type="molecule type" value="Genomic_DNA"/>
</dbReference>
<evidence type="ECO:0000256" key="1">
    <source>
        <dbReference type="SAM" id="MobiDB-lite"/>
    </source>
</evidence>
<evidence type="ECO:0000313" key="5">
    <source>
        <dbReference type="Proteomes" id="UP001499895"/>
    </source>
</evidence>
<accession>A0ABP3LAG3</accession>
<feature type="compositionally biased region" description="Basic and acidic residues" evidence="1">
    <location>
        <begin position="12"/>
        <end position="23"/>
    </location>
</feature>
<keyword evidence="2" id="KW-0812">Transmembrane</keyword>
<feature type="domain" description="DUF6286" evidence="3">
    <location>
        <begin position="98"/>
        <end position="202"/>
    </location>
</feature>
<comment type="caution">
    <text evidence="4">The sequence shown here is derived from an EMBL/GenBank/DDBJ whole genome shotgun (WGS) entry which is preliminary data.</text>
</comment>
<keyword evidence="5" id="KW-1185">Reference proteome</keyword>
<feature type="region of interest" description="Disordered" evidence="1">
    <location>
        <begin position="1"/>
        <end position="24"/>
    </location>
</feature>
<dbReference type="Pfam" id="PF19803">
    <property type="entry name" value="DUF6286"/>
    <property type="match status" value="1"/>
</dbReference>
<keyword evidence="2" id="KW-1133">Transmembrane helix</keyword>
<dbReference type="InterPro" id="IPR046253">
    <property type="entry name" value="DUF6286"/>
</dbReference>
<name>A0ABP3LAG3_9ACTN</name>
<feature type="transmembrane region" description="Helical" evidence="2">
    <location>
        <begin position="39"/>
        <end position="57"/>
    </location>
</feature>
<feature type="transmembrane region" description="Helical" evidence="2">
    <location>
        <begin position="88"/>
        <end position="109"/>
    </location>
</feature>
<dbReference type="RefSeq" id="WP_425581681.1">
    <property type="nucleotide sequence ID" value="NZ_BAAAHB010000166.1"/>
</dbReference>
<protein>
    <submittedName>
        <fullName evidence="4">DUF6286 domain-containing protein</fullName>
    </submittedName>
</protein>
<sequence length="207" mass="22467">MSAPGTAPEIPRTTDEGAADERAPAGSRRAGRFWSVRRLPAVLVSAVVLGAAGILLYDVAAVRAHRPAMSWRRRLAHELATRPLDSGWVAGGAAAAVLAGLWLILLALTPGLRGLLPMRRDTPDVRAGLERRAAALILRDRAMEVAGVQSVRVDVGRRRVRARARSHFRDLAEVRADLDTVLADGLRQLGLARQPRLTLSVRRPVKR</sequence>
<reference evidence="5" key="1">
    <citation type="journal article" date="2019" name="Int. J. Syst. Evol. Microbiol.">
        <title>The Global Catalogue of Microorganisms (GCM) 10K type strain sequencing project: providing services to taxonomists for standard genome sequencing and annotation.</title>
        <authorList>
            <consortium name="The Broad Institute Genomics Platform"/>
            <consortium name="The Broad Institute Genome Sequencing Center for Infectious Disease"/>
            <person name="Wu L."/>
            <person name="Ma J."/>
        </authorList>
    </citation>
    <scope>NUCLEOTIDE SEQUENCE [LARGE SCALE GENOMIC DNA]</scope>
    <source>
        <strain evidence="5">JCM 10649</strain>
    </source>
</reference>
<organism evidence="4 5">
    <name type="scientific">Streptomyces stramineus</name>
    <dbReference type="NCBI Taxonomy" id="173861"/>
    <lineage>
        <taxon>Bacteria</taxon>
        <taxon>Bacillati</taxon>
        <taxon>Actinomycetota</taxon>
        <taxon>Actinomycetes</taxon>
        <taxon>Kitasatosporales</taxon>
        <taxon>Streptomycetaceae</taxon>
        <taxon>Streptomyces</taxon>
    </lineage>
</organism>